<sequence>MTIEAVKNNSVFNLNPERFWPYDPIAVESQVEEIASMLKELLEKEK</sequence>
<dbReference type="InterPro" id="IPR002491">
    <property type="entry name" value="ABC_transptr_periplasmic_BD"/>
</dbReference>
<keyword evidence="3" id="KW-1185">Reference proteome</keyword>
<dbReference type="Proteomes" id="UP001244564">
    <property type="component" value="Chromosome"/>
</dbReference>
<name>A0ABY8KEH7_9BACI</name>
<dbReference type="PROSITE" id="PS50983">
    <property type="entry name" value="FE_B12_PBP"/>
    <property type="match status" value="1"/>
</dbReference>
<evidence type="ECO:0000259" key="1">
    <source>
        <dbReference type="PROSITE" id="PS50983"/>
    </source>
</evidence>
<evidence type="ECO:0000313" key="2">
    <source>
        <dbReference type="EMBL" id="WGF37267.1"/>
    </source>
</evidence>
<dbReference type="RefSeq" id="WP_279493656.1">
    <property type="nucleotide sequence ID" value="NZ_CP122283.1"/>
</dbReference>
<gene>
    <name evidence="2" type="ORF">QBO96_16265</name>
</gene>
<proteinExistence type="predicted"/>
<feature type="domain" description="Fe/B12 periplasmic-binding" evidence="1">
    <location>
        <begin position="1"/>
        <end position="42"/>
    </location>
</feature>
<accession>A0ABY8KEH7</accession>
<reference evidence="2 3" key="1">
    <citation type="submission" date="2023-04" db="EMBL/GenBank/DDBJ databases">
        <title>Genomic of Lysinibacillus capsici TSBLM.</title>
        <authorList>
            <person name="Hu X.S."/>
            <person name="Yu C.H."/>
        </authorList>
    </citation>
    <scope>NUCLEOTIDE SEQUENCE [LARGE SCALE GENOMIC DNA]</scope>
    <source>
        <strain evidence="2 3">TSBLM</strain>
    </source>
</reference>
<evidence type="ECO:0000313" key="3">
    <source>
        <dbReference type="Proteomes" id="UP001244564"/>
    </source>
</evidence>
<dbReference type="EMBL" id="CP122283">
    <property type="protein sequence ID" value="WGF37267.1"/>
    <property type="molecule type" value="Genomic_DNA"/>
</dbReference>
<dbReference type="Gene3D" id="3.40.50.1980">
    <property type="entry name" value="Nitrogenase molybdenum iron protein domain"/>
    <property type="match status" value="1"/>
</dbReference>
<protein>
    <recommendedName>
        <fullName evidence="1">Fe/B12 periplasmic-binding domain-containing protein</fullName>
    </recommendedName>
</protein>
<organism evidence="2 3">
    <name type="scientific">Lysinibacillus capsici</name>
    <dbReference type="NCBI Taxonomy" id="2115968"/>
    <lineage>
        <taxon>Bacteria</taxon>
        <taxon>Bacillati</taxon>
        <taxon>Bacillota</taxon>
        <taxon>Bacilli</taxon>
        <taxon>Bacillales</taxon>
        <taxon>Bacillaceae</taxon>
        <taxon>Lysinibacillus</taxon>
    </lineage>
</organism>